<keyword evidence="2" id="KW-1185">Reference proteome</keyword>
<evidence type="ECO:0000313" key="1">
    <source>
        <dbReference type="EMBL" id="SIS37400.1"/>
    </source>
</evidence>
<protein>
    <recommendedName>
        <fullName evidence="3">Lipoprotein</fullName>
    </recommendedName>
</protein>
<dbReference type="EMBL" id="FTOB01000001">
    <property type="protein sequence ID" value="SIS37400.1"/>
    <property type="molecule type" value="Genomic_DNA"/>
</dbReference>
<evidence type="ECO:0008006" key="3">
    <source>
        <dbReference type="Google" id="ProtNLM"/>
    </source>
</evidence>
<evidence type="ECO:0000313" key="2">
    <source>
        <dbReference type="Proteomes" id="UP000185728"/>
    </source>
</evidence>
<name>A0ABY1KHV2_9FLAO</name>
<proteinExistence type="predicted"/>
<organism evidence="1 2">
    <name type="scientific">Zobellia uliginosa</name>
    <dbReference type="NCBI Taxonomy" id="143224"/>
    <lineage>
        <taxon>Bacteria</taxon>
        <taxon>Pseudomonadati</taxon>
        <taxon>Bacteroidota</taxon>
        <taxon>Flavobacteriia</taxon>
        <taxon>Flavobacteriales</taxon>
        <taxon>Flavobacteriaceae</taxon>
        <taxon>Zobellia</taxon>
    </lineage>
</organism>
<gene>
    <name evidence="1" type="ORF">SAMN05421766_101107</name>
</gene>
<reference evidence="1 2" key="1">
    <citation type="submission" date="2017-01" db="EMBL/GenBank/DDBJ databases">
        <authorList>
            <person name="Varghese N."/>
            <person name="Submissions S."/>
        </authorList>
    </citation>
    <scope>NUCLEOTIDE SEQUENCE [LARGE SCALE GENOMIC DNA]</scope>
    <source>
        <strain evidence="1 2">DSM 2061</strain>
    </source>
</reference>
<dbReference type="Proteomes" id="UP000185728">
    <property type="component" value="Unassembled WGS sequence"/>
</dbReference>
<sequence length="198" mass="21977">MLSAMLLGLNSCLGEAKEKLDRAKEGITNTSNLVKEARNVEGKIKKLKDAVPLSSDELKGWLPEKLSDMQRTAFKVGPMGMYKVNSVEATYEDAANEKKFKVSVIDGAGPIGSTMAAGFGMLGNYDMEEEDALKHRQTVEVKGIKAQQTYMKKSNDTQLMFSYDERFLVTINAAKMQPDETWALVHKLDLSDLTDMVE</sequence>
<comment type="caution">
    <text evidence="1">The sequence shown here is derived from an EMBL/GenBank/DDBJ whole genome shotgun (WGS) entry which is preliminary data.</text>
</comment>
<accession>A0ABY1KHV2</accession>